<organism evidence="1">
    <name type="scientific">Anguilla anguilla</name>
    <name type="common">European freshwater eel</name>
    <name type="synonym">Muraena anguilla</name>
    <dbReference type="NCBI Taxonomy" id="7936"/>
    <lineage>
        <taxon>Eukaryota</taxon>
        <taxon>Metazoa</taxon>
        <taxon>Chordata</taxon>
        <taxon>Craniata</taxon>
        <taxon>Vertebrata</taxon>
        <taxon>Euteleostomi</taxon>
        <taxon>Actinopterygii</taxon>
        <taxon>Neopterygii</taxon>
        <taxon>Teleostei</taxon>
        <taxon>Anguilliformes</taxon>
        <taxon>Anguillidae</taxon>
        <taxon>Anguilla</taxon>
    </lineage>
</organism>
<dbReference type="EMBL" id="GBXM01019018">
    <property type="protein sequence ID" value="JAH89559.1"/>
    <property type="molecule type" value="Transcribed_RNA"/>
</dbReference>
<reference evidence="1" key="2">
    <citation type="journal article" date="2015" name="Fish Shellfish Immunol.">
        <title>Early steps in the European eel (Anguilla anguilla)-Vibrio vulnificus interaction in the gills: Role of the RtxA13 toxin.</title>
        <authorList>
            <person name="Callol A."/>
            <person name="Pajuelo D."/>
            <person name="Ebbesson L."/>
            <person name="Teles M."/>
            <person name="MacKenzie S."/>
            <person name="Amaro C."/>
        </authorList>
    </citation>
    <scope>NUCLEOTIDE SEQUENCE</scope>
</reference>
<reference evidence="1" key="1">
    <citation type="submission" date="2014-11" db="EMBL/GenBank/DDBJ databases">
        <authorList>
            <person name="Amaro Gonzalez C."/>
        </authorList>
    </citation>
    <scope>NUCLEOTIDE SEQUENCE</scope>
</reference>
<proteinExistence type="predicted"/>
<dbReference type="AlphaFoldDB" id="A0A0E9WGP1"/>
<accession>A0A0E9WGP1</accession>
<protein>
    <submittedName>
        <fullName evidence="1">Uncharacterized protein</fullName>
    </submittedName>
</protein>
<evidence type="ECO:0000313" key="1">
    <source>
        <dbReference type="EMBL" id="JAH89559.1"/>
    </source>
</evidence>
<sequence length="70" mass="8576">MPLRIWCFWQWNKEKMEYIQKTHEQPQLLQRNIAATSHQNYKNVMCLLAECWEPAYMVQLYTETIWPLTG</sequence>
<name>A0A0E9WGP1_ANGAN</name>